<feature type="transmembrane region" description="Helical" evidence="6">
    <location>
        <begin position="206"/>
        <end position="230"/>
    </location>
</feature>
<dbReference type="AlphaFoldDB" id="A0A1T1H7A9"/>
<evidence type="ECO:0000259" key="7">
    <source>
        <dbReference type="PROSITE" id="PS50109"/>
    </source>
</evidence>
<feature type="transmembrane region" description="Helical" evidence="6">
    <location>
        <begin position="292"/>
        <end position="312"/>
    </location>
</feature>
<dbReference type="SUPFAM" id="SSF49785">
    <property type="entry name" value="Galactose-binding domain-like"/>
    <property type="match status" value="1"/>
</dbReference>
<dbReference type="GO" id="GO:0004673">
    <property type="term" value="F:protein histidine kinase activity"/>
    <property type="evidence" value="ECO:0007669"/>
    <property type="project" value="UniProtKB-EC"/>
</dbReference>
<feature type="transmembrane region" description="Helical" evidence="6">
    <location>
        <begin position="267"/>
        <end position="286"/>
    </location>
</feature>
<evidence type="ECO:0000256" key="4">
    <source>
        <dbReference type="ARBA" id="ARBA00022777"/>
    </source>
</evidence>
<dbReference type="InterPro" id="IPR005467">
    <property type="entry name" value="His_kinase_dom"/>
</dbReference>
<evidence type="ECO:0000256" key="2">
    <source>
        <dbReference type="ARBA" id="ARBA00012438"/>
    </source>
</evidence>
<keyword evidence="5" id="KW-0902">Two-component regulatory system</keyword>
<dbReference type="CDD" id="cd16917">
    <property type="entry name" value="HATPase_UhpB-NarQ-NarX-like"/>
    <property type="match status" value="1"/>
</dbReference>
<feature type="domain" description="Histidine kinase" evidence="7">
    <location>
        <begin position="522"/>
        <end position="610"/>
    </location>
</feature>
<dbReference type="EMBL" id="MVKX01000001">
    <property type="protein sequence ID" value="OOV85738.1"/>
    <property type="molecule type" value="Genomic_DNA"/>
</dbReference>
<keyword evidence="3" id="KW-0808">Transferase</keyword>
<evidence type="ECO:0000313" key="9">
    <source>
        <dbReference type="Proteomes" id="UP000191160"/>
    </source>
</evidence>
<name>A0A1T1H7A9_9GAMM</name>
<gene>
    <name evidence="8" type="ORF">B1202_02035</name>
</gene>
<evidence type="ECO:0000256" key="5">
    <source>
        <dbReference type="ARBA" id="ARBA00023012"/>
    </source>
</evidence>
<keyword evidence="6" id="KW-0812">Transmembrane</keyword>
<feature type="transmembrane region" description="Helical" evidence="6">
    <location>
        <begin position="242"/>
        <end position="260"/>
    </location>
</feature>
<organism evidence="8 9">
    <name type="scientific">Acinetobacter amyesii</name>
    <dbReference type="NCBI Taxonomy" id="2942470"/>
    <lineage>
        <taxon>Bacteria</taxon>
        <taxon>Pseudomonadati</taxon>
        <taxon>Pseudomonadota</taxon>
        <taxon>Gammaproteobacteria</taxon>
        <taxon>Moraxellales</taxon>
        <taxon>Moraxellaceae</taxon>
        <taxon>Acinetobacter</taxon>
    </lineage>
</organism>
<dbReference type="Pfam" id="PF02518">
    <property type="entry name" value="HATPase_c"/>
    <property type="match status" value="1"/>
</dbReference>
<reference evidence="8 9" key="1">
    <citation type="submission" date="2017-02" db="EMBL/GenBank/DDBJ databases">
        <title>Acinetobacter sp. ANC 4945, whole genome shotgun sequencing project.</title>
        <authorList>
            <person name="Radolfova-Krizova L."/>
            <person name="Al Atrouni A."/>
            <person name="Nemec A."/>
        </authorList>
    </citation>
    <scope>NUCLEOTIDE SEQUENCE [LARGE SCALE GENOMIC DNA]</scope>
    <source>
        <strain evidence="8 9">ANC 4945</strain>
    </source>
</reference>
<dbReference type="SMART" id="SM00387">
    <property type="entry name" value="HATPase_c"/>
    <property type="match status" value="1"/>
</dbReference>
<evidence type="ECO:0000256" key="1">
    <source>
        <dbReference type="ARBA" id="ARBA00000085"/>
    </source>
</evidence>
<dbReference type="InterPro" id="IPR036890">
    <property type="entry name" value="HATPase_C_sf"/>
</dbReference>
<keyword evidence="9" id="KW-1185">Reference proteome</keyword>
<keyword evidence="6" id="KW-0472">Membrane</keyword>
<evidence type="ECO:0000313" key="8">
    <source>
        <dbReference type="EMBL" id="OOV85738.1"/>
    </source>
</evidence>
<dbReference type="Gene3D" id="3.30.565.10">
    <property type="entry name" value="Histidine kinase-like ATPase, C-terminal domain"/>
    <property type="match status" value="1"/>
</dbReference>
<dbReference type="InterPro" id="IPR003594">
    <property type="entry name" value="HATPase_dom"/>
</dbReference>
<sequence>MLCCITIPTFANPTPQISSSHCPVEITHIATAKSAVEQERPRTGWQNLQKLPDTWNKRWPDYHGIAWYKIQFKLNCDLHQLNQPIAIAIQGITQSGRVYINEALLWQDYISAEHFSRSQHQPRLLNLPSSSLKQGVNTIWVQVYGSVTQKSGLSSVQIGEYPQVYDTFKIWLLEQRQLVELNTMINFVVAVFFFLAWLANRNERAYLWLTITGMAWVFYSLCIIFNGPIAFLTTVQVDRLQNIIFCFYTVFGCIGAWYFANHPFPKIQKLLLSLATIAALSIGFAPEAYLKTVIQICFSFFVLVFVAKCISYPYLAYKAKMAETYLLATLYLIYLPIAVHDAHFMMTMEGHALSPYTGPLTTLVLGGVLALRLARHTRQIERFNKTLTENVQRAELKLATSLGQQHQLALENARLQERIHLSHDLHDGLGGSIVRSILLLEQNDKIEKPQIMSMLKLFRNDLRQVIDSGSSIGTKVPDTPIEWAAPIRHRFVQLFEELDMSSSWKFAAEWIHSPSATQCLNLTRVAEETLTNILKHSQASKVQVSLCETETQLILRIEDNGIGFNPDEVEQGLHVGLHSMQTRIHRIGGEFKIQSQPGCTVLEAILPFKLDGADRADIDDKIA</sequence>
<dbReference type="GO" id="GO:0000160">
    <property type="term" value="P:phosphorelay signal transduction system"/>
    <property type="evidence" value="ECO:0007669"/>
    <property type="project" value="UniProtKB-KW"/>
</dbReference>
<dbReference type="PANTHER" id="PTHR24421">
    <property type="entry name" value="NITRATE/NITRITE SENSOR PROTEIN NARX-RELATED"/>
    <property type="match status" value="1"/>
</dbReference>
<comment type="caution">
    <text evidence="8">The sequence shown here is derived from an EMBL/GenBank/DDBJ whole genome shotgun (WGS) entry which is preliminary data.</text>
</comment>
<keyword evidence="4 8" id="KW-0418">Kinase</keyword>
<keyword evidence="6" id="KW-1133">Transmembrane helix</keyword>
<evidence type="ECO:0000256" key="6">
    <source>
        <dbReference type="SAM" id="Phobius"/>
    </source>
</evidence>
<evidence type="ECO:0000256" key="3">
    <source>
        <dbReference type="ARBA" id="ARBA00022679"/>
    </source>
</evidence>
<dbReference type="Gene3D" id="2.60.120.260">
    <property type="entry name" value="Galactose-binding domain-like"/>
    <property type="match status" value="1"/>
</dbReference>
<accession>A0A1T1H7A9</accession>
<dbReference type="EC" id="2.7.13.3" evidence="2"/>
<feature type="transmembrane region" description="Helical" evidence="6">
    <location>
        <begin position="324"/>
        <end position="344"/>
    </location>
</feature>
<feature type="transmembrane region" description="Helical" evidence="6">
    <location>
        <begin position="356"/>
        <end position="374"/>
    </location>
</feature>
<protein>
    <recommendedName>
        <fullName evidence="2">histidine kinase</fullName>
        <ecNumber evidence="2">2.7.13.3</ecNumber>
    </recommendedName>
</protein>
<dbReference type="InterPro" id="IPR008979">
    <property type="entry name" value="Galactose-bd-like_sf"/>
</dbReference>
<dbReference type="Proteomes" id="UP000191160">
    <property type="component" value="Unassembled WGS sequence"/>
</dbReference>
<proteinExistence type="predicted"/>
<dbReference type="PANTHER" id="PTHR24421:SF10">
    <property type="entry name" value="NITRATE_NITRITE SENSOR PROTEIN NARQ"/>
    <property type="match status" value="1"/>
</dbReference>
<comment type="catalytic activity">
    <reaction evidence="1">
        <text>ATP + protein L-histidine = ADP + protein N-phospho-L-histidine.</text>
        <dbReference type="EC" id="2.7.13.3"/>
    </reaction>
</comment>
<dbReference type="SUPFAM" id="SSF55874">
    <property type="entry name" value="ATPase domain of HSP90 chaperone/DNA topoisomerase II/histidine kinase"/>
    <property type="match status" value="1"/>
</dbReference>
<feature type="transmembrane region" description="Helical" evidence="6">
    <location>
        <begin position="181"/>
        <end position="199"/>
    </location>
</feature>
<dbReference type="InterPro" id="IPR050482">
    <property type="entry name" value="Sensor_HK_TwoCompSys"/>
</dbReference>
<dbReference type="PROSITE" id="PS50109">
    <property type="entry name" value="HIS_KIN"/>
    <property type="match status" value="1"/>
</dbReference>